<dbReference type="SMART" id="SM00444">
    <property type="entry name" value="GYF"/>
    <property type="match status" value="1"/>
</dbReference>
<protein>
    <submittedName>
        <fullName evidence="4">GYF domain-containing protein</fullName>
    </submittedName>
</protein>
<feature type="region of interest" description="Disordered" evidence="1">
    <location>
        <begin position="979"/>
        <end position="1001"/>
    </location>
</feature>
<proteinExistence type="predicted"/>
<dbReference type="InterPro" id="IPR003169">
    <property type="entry name" value="GYF"/>
</dbReference>
<feature type="region of interest" description="Disordered" evidence="1">
    <location>
        <begin position="1067"/>
        <end position="1088"/>
    </location>
</feature>
<feature type="compositionally biased region" description="Polar residues" evidence="1">
    <location>
        <begin position="979"/>
        <end position="991"/>
    </location>
</feature>
<evidence type="ECO:0000313" key="4">
    <source>
        <dbReference type="WBParaSite" id="SMRG1_56770.1"/>
    </source>
</evidence>
<feature type="compositionally biased region" description="Polar residues" evidence="1">
    <location>
        <begin position="58"/>
        <end position="84"/>
    </location>
</feature>
<dbReference type="Pfam" id="PF02213">
    <property type="entry name" value="GYF"/>
    <property type="match status" value="1"/>
</dbReference>
<evidence type="ECO:0000256" key="1">
    <source>
        <dbReference type="SAM" id="MobiDB-lite"/>
    </source>
</evidence>
<feature type="compositionally biased region" description="Low complexity" evidence="1">
    <location>
        <begin position="97"/>
        <end position="106"/>
    </location>
</feature>
<evidence type="ECO:0000313" key="3">
    <source>
        <dbReference type="Proteomes" id="UP000050790"/>
    </source>
</evidence>
<dbReference type="AlphaFoldDB" id="A0AA84ZZN9"/>
<sequence length="1163" mass="128071">MQSNIERSETGGRVSYTRAEILALYDCGKSIPLQDDVIKKSQTGTRASRSKPQRKKTSYSQSSDGDAQKTHGSSGEDLTTQEVDPNTHGWHRMNRYAGHAQSGSSSHHPHQRYPSGPTGDVDPSIPVSQANGPLRPTNETKRGGHGDWSRGCAGWRQRSYSGSEQSDVFYYNHSNHRGRGNGHPSNEVDGNTGRGRGRGRGSGRQGLTHREPVGGQSQTSGSNACRPASCLVDTPGGQLVQQTKNGRIYSKSFCSDPPPGFDLPIHDKPTSESSSSITCQKEDVFIDNNDSMPIHHCHLVDDDSSKSSTQMNPKQSNIHPCNWYYIDLFTCTQGPFTNQQMSTWLAGGYLPLALKIRRDCDECFLSLADHMNLAGRIPFWTGYNQPPITHANLSSLSVLNNNNSSNQVLTHSTIITNQISSSTPPGITNRKTDCVTSLQQSTIPTFDEDTTQLQNKGDISVSDSDKTQLTINDDSISLNMSTLSSNTISSPVTNYSELQTINNSSLFTEIHDKTLLDLYNEAKTIALHTSKIETERLLLANKLAEINSTTAKLLSNLRPTQLSSTLTESLIRTTNAVQTELARILEPCISDNNNNNNISNQINNKNTILTTTFSNTIDDGHPDNGDDDANNNNNIKIDNDVSSPILNDYVVSSTKFSTLSSLGIELTESLSTLTILDNIHHNEIHSTNDKQISIDRKLNTNDVDIDNELPLNSTMNNHISQHTNNDAYVSNNNVVVDDDDDDDNDKKYQQLESIEKLIPEREITVPLTSNNNNHEQETSTTTKKSKRKNKKANKKITPEEVRRLAWESEFNRRKAAALEQSLAEEARLKKLAEEEAIALAAEKALAVQEKNRLLVEQRKREISRLKADSELAQLKLPESARWAAAATSNTNITNRTAPIDLRSIQASQAAEEAKRKYHDALMSEQVAVLIAAEAASPSTKTPLSWSQIAKSDTTSLTPINPCISKNDKTAERSKCTVAISSSSNNNGPIQKSISYSSNSNNTSSLTQLDYLKTTSSSKISLNNNIISAATSTSVSCTPKVNNTIVKSVTTTTTTNIPSIWDLPVTNNLDNTNNTTGKKSNSKKKKKNREVSLFPAKEELAHWCESQLSSIPLSGVDLPTLVDLLCELQATDEILEFIENSLGRSKRISQFSKDFLQKRSFLHQ</sequence>
<feature type="compositionally biased region" description="Basic residues" evidence="1">
    <location>
        <begin position="48"/>
        <end position="57"/>
    </location>
</feature>
<feature type="region of interest" description="Disordered" evidence="1">
    <location>
        <begin position="616"/>
        <end position="638"/>
    </location>
</feature>
<dbReference type="InterPro" id="IPR035445">
    <property type="entry name" value="GYF-like_dom_sf"/>
</dbReference>
<dbReference type="PROSITE" id="PS50829">
    <property type="entry name" value="GYF"/>
    <property type="match status" value="1"/>
</dbReference>
<organism evidence="3 4">
    <name type="scientific">Schistosoma margrebowiei</name>
    <dbReference type="NCBI Taxonomy" id="48269"/>
    <lineage>
        <taxon>Eukaryota</taxon>
        <taxon>Metazoa</taxon>
        <taxon>Spiralia</taxon>
        <taxon>Lophotrochozoa</taxon>
        <taxon>Platyhelminthes</taxon>
        <taxon>Trematoda</taxon>
        <taxon>Digenea</taxon>
        <taxon>Strigeidida</taxon>
        <taxon>Schistosomatoidea</taxon>
        <taxon>Schistosomatidae</taxon>
        <taxon>Schistosoma</taxon>
    </lineage>
</organism>
<feature type="region of interest" description="Disordered" evidence="1">
    <location>
        <begin position="32"/>
        <end position="150"/>
    </location>
</feature>
<reference evidence="4" key="1">
    <citation type="submission" date="2023-11" db="UniProtKB">
        <authorList>
            <consortium name="WormBaseParasite"/>
        </authorList>
    </citation>
    <scope>IDENTIFICATION</scope>
</reference>
<feature type="compositionally biased region" description="Basic residues" evidence="1">
    <location>
        <begin position="783"/>
        <end position="794"/>
    </location>
</feature>
<feature type="compositionally biased region" description="Basic and acidic residues" evidence="1">
    <location>
        <begin position="138"/>
        <end position="148"/>
    </location>
</feature>
<dbReference type="SUPFAM" id="SSF55277">
    <property type="entry name" value="GYF domain"/>
    <property type="match status" value="1"/>
</dbReference>
<feature type="region of interest" description="Disordered" evidence="1">
    <location>
        <begin position="765"/>
        <end position="796"/>
    </location>
</feature>
<feature type="domain" description="GYF" evidence="2">
    <location>
        <begin position="320"/>
        <end position="368"/>
    </location>
</feature>
<name>A0AA84ZZN9_9TREM</name>
<dbReference type="Proteomes" id="UP000050790">
    <property type="component" value="Unassembled WGS sequence"/>
</dbReference>
<dbReference type="Gene3D" id="3.30.1490.40">
    <property type="match status" value="1"/>
</dbReference>
<accession>A0AA84ZZN9</accession>
<dbReference type="WBParaSite" id="SMRG1_56770.1">
    <property type="protein sequence ID" value="SMRG1_56770.1"/>
    <property type="gene ID" value="SMRG1_56770"/>
</dbReference>
<feature type="compositionally biased region" description="Low complexity" evidence="1">
    <location>
        <begin position="1067"/>
        <end position="1078"/>
    </location>
</feature>
<feature type="region of interest" description="Disordered" evidence="1">
    <location>
        <begin position="171"/>
        <end position="225"/>
    </location>
</feature>
<evidence type="ECO:0000259" key="2">
    <source>
        <dbReference type="PROSITE" id="PS50829"/>
    </source>
</evidence>
<feature type="compositionally biased region" description="Low complexity" evidence="1">
    <location>
        <begin position="992"/>
        <end position="1001"/>
    </location>
</feature>